<dbReference type="Proteomes" id="UP001064048">
    <property type="component" value="Chromosome 22"/>
</dbReference>
<organism evidence="1 2">
    <name type="scientific">Choristoneura fumiferana</name>
    <name type="common">Spruce budworm moth</name>
    <name type="synonym">Archips fumiferana</name>
    <dbReference type="NCBI Taxonomy" id="7141"/>
    <lineage>
        <taxon>Eukaryota</taxon>
        <taxon>Metazoa</taxon>
        <taxon>Ecdysozoa</taxon>
        <taxon>Arthropoda</taxon>
        <taxon>Hexapoda</taxon>
        <taxon>Insecta</taxon>
        <taxon>Pterygota</taxon>
        <taxon>Neoptera</taxon>
        <taxon>Endopterygota</taxon>
        <taxon>Lepidoptera</taxon>
        <taxon>Glossata</taxon>
        <taxon>Ditrysia</taxon>
        <taxon>Tortricoidea</taxon>
        <taxon>Tortricidae</taxon>
        <taxon>Tortricinae</taxon>
        <taxon>Choristoneura</taxon>
    </lineage>
</organism>
<reference evidence="1 2" key="1">
    <citation type="journal article" date="2022" name="Genome Biol. Evol.">
        <title>The Spruce Budworm Genome: Reconstructing the Evolutionary History of Antifreeze Proteins.</title>
        <authorList>
            <person name="Beliveau C."/>
            <person name="Gagne P."/>
            <person name="Picq S."/>
            <person name="Vernygora O."/>
            <person name="Keeling C.I."/>
            <person name="Pinkney K."/>
            <person name="Doucet D."/>
            <person name="Wen F."/>
            <person name="Johnston J.S."/>
            <person name="Maaroufi H."/>
            <person name="Boyle B."/>
            <person name="Laroche J."/>
            <person name="Dewar K."/>
            <person name="Juretic N."/>
            <person name="Blackburn G."/>
            <person name="Nisole A."/>
            <person name="Brunet B."/>
            <person name="Brandao M."/>
            <person name="Lumley L."/>
            <person name="Duan J."/>
            <person name="Quan G."/>
            <person name="Lucarotti C.J."/>
            <person name="Roe A.D."/>
            <person name="Sperling F.A.H."/>
            <person name="Levesque R.C."/>
            <person name="Cusson M."/>
        </authorList>
    </citation>
    <scope>NUCLEOTIDE SEQUENCE [LARGE SCALE GENOMIC DNA]</scope>
    <source>
        <strain evidence="1">Glfc:IPQL:Cfum</strain>
    </source>
</reference>
<name>A0ACC0JHS0_CHOFU</name>
<evidence type="ECO:0000313" key="1">
    <source>
        <dbReference type="EMBL" id="KAI8423660.1"/>
    </source>
</evidence>
<accession>A0ACC0JHS0</accession>
<keyword evidence="2" id="KW-1185">Reference proteome</keyword>
<gene>
    <name evidence="1" type="ORF">MSG28_012710</name>
</gene>
<dbReference type="EMBL" id="CM046122">
    <property type="protein sequence ID" value="KAI8423660.1"/>
    <property type="molecule type" value="Genomic_DNA"/>
</dbReference>
<comment type="caution">
    <text evidence="1">The sequence shown here is derived from an EMBL/GenBank/DDBJ whole genome shotgun (WGS) entry which is preliminary data.</text>
</comment>
<evidence type="ECO:0000313" key="2">
    <source>
        <dbReference type="Proteomes" id="UP001064048"/>
    </source>
</evidence>
<proteinExistence type="predicted"/>
<protein>
    <submittedName>
        <fullName evidence="1">Uncharacterized protein</fullName>
    </submittedName>
</protein>
<sequence>MPKTPRKNLDSKIQELEKRLEKYKNRVMAAPPQPQPQCFRAQTPELEIIETDPEAPELEADPETMDSEPINGDENDSEGLDPEMLLALGEPTSGERLYGEKVNEQIYMTIKNILIEGLPKQNKEKIMESLLVPSNCKLLDAPKLNLQLLGLLNNPSKTRDKLLQERQQEMGLALANICQVIQQLSRKDFDKMNIVKKLSDTSRVLSNLHFQYTEIRRRLISPYLDKNLTESLKENKRDEYLYANLDDSLKSFSAIKRASSVLKPKGNMQAKTLQSKNFQAPPRRPIPNQAHPPRGSFRGGTQHRYQPRHPYKPQENRHAGPSLRGRANQPRPNPNSPPKTAYDFTVKDINGKEVRLEKYKGYVSIIVNVASQCGYTDNHYKQLSELYEKYASRGLRILAFPCNQFGGQEPGSPRDILAFAKNRSVKFDLFEKVEVNGDNAHPLWKFLKEALGESAISPETAQAMCRSTSTIFSIVVDSINGEVILFSTAKTTPSEVQIPMAVEPSLMASMAYSTWNSLPSGLKVFTPRSYSDRIYSSKGCRG</sequence>